<accession>A0A8R1UJA1</accession>
<evidence type="ECO:0000256" key="1">
    <source>
        <dbReference type="ARBA" id="ARBA00023125"/>
    </source>
</evidence>
<keyword evidence="2" id="KW-0371">Homeobox</keyword>
<accession>A0A2A6BKF7</accession>
<dbReference type="PANTHER" id="PTHR24336:SF8">
    <property type="entry name" value="LADYBIRD EARLY-RELATED"/>
    <property type="match status" value="1"/>
</dbReference>
<keyword evidence="1" id="KW-0238">DNA-binding</keyword>
<sequence length="1436" mass="158883">MEKANIFPWLVKRGSTSNSPSMERYIAFDRVFKENRSSTRSRVAELTNDYAYDLFWNDGETDNVLENAADLATAIDFAIAIRASPAEHPCVLLIVTETKPDCGELEDAVTKGEVSAEVAPCNVADTPVDVPVPQEDLLPRIKEHFHLLLHSALDISCSTQLRRAAAPLICPRTGHLQKPSDVCVADIALQLLRMERRVPGELKDMMQQLPGQDFIHILKDEDWLMELAQECPADKGVDMVSGFEWDTPAVTDVRMAVMMVVDLPLTIAQFQRHYLEEYQCAGGYGTPEEEEEEEEEEEIADDWIGRSSAAIRKRALDLEDAACANRVYPSPYAFLLKAAERASSAEDTTANDAIKKAPMDRVERLREHLAHLPSSIPNILQTTTAYEIHERASSLEYVDWYYHQHEEPEREVSAQAEIDAIIRRTTDNIPVELEHELASMSPQSLAKVVLMDWVDRLREEREAVKNLQMKTEEVSKPTRCPPATLYGLMKAAAAAEVFPEELRRAVEIVIEKQKEDDSKDDEGYKNKLSTEELHQWNQSGIHMGIVSALAEYMTRNNAVAFTSFMVPSSQPHSAPIYRDPAHHIKKLSELVKSLNMETEMQYFMKNPTKLQAEIARILCFYAQSASANRVEGRFFAARKAEKEKEGGGEGDETEEDEDENKTPTKMSSVTLAALIITDALCPYKWQESTEQPHPEEDISEMPVWIGLQASAKNLAPELPQQQQPPIHSSQNHYPIQPNVPTMQFSQQAAHPNQQPVLPSQMTRLLVVFLTFFAISSARVSFEDAEVLERADLTNDKAPFECRSTCRVYTPTSKALRIIDDKGKNVTTFAAVRNQAVGKPLELAGGKYFVVNDEGTPSPEFTLYVVQKGAANYDTLVYPFPQKRVNATNARFVTVLTDQPGLRVVGIDGEFGAANPAVYATGFDSVSKCRPVFQSRSSDNARLTSVVVFGPIATVDFGSDKGTHFVTFDVNYLSKATTQVGSSTVLVSPAAILTLLAVASARVTFDHAEVLDHNDLKPGEKKAAFDCPSTCRVYTPTGKTLKIIDDKGKDVITFVALHSRPIDQPLELSAGKYFVVNDNADSSPDFTLYVVQNDAANYNTRVYTSPQEKADATNERFATILTDAAGLRISDLWGDFGSNPSVYATGFDSVSKCRPVFASRSTDNARLTSVVVFGPIATVDFGSDQGAHFLTIGYDYLSKPTTQLGSSTVLVSPGYVGCPDNQVFTNIQINQVNQPPYTISSAKGVSLKLVADYAIETGFPSVQIKISDQTVMLTGTDSLTKYVDDKSLTVSVNWSRGAGDYLSHFAIQIDNFENNGTPHGPDKIETLQTVNTPHSRAREQTLSDQRAQIFFDALAQQNANNLGPMNNLGNPPNAVQAMRLSVADAERVTRLTNEMETVESVDAPHARALQRALSHERAKILLDAQTAQAQQPHNANN</sequence>
<dbReference type="GO" id="GO:0006357">
    <property type="term" value="P:regulation of transcription by RNA polymerase II"/>
    <property type="evidence" value="ECO:0000318"/>
    <property type="project" value="GO_Central"/>
</dbReference>
<feature type="region of interest" description="Disordered" evidence="4">
    <location>
        <begin position="639"/>
        <end position="667"/>
    </location>
</feature>
<organism evidence="5 6">
    <name type="scientific">Pristionchus pacificus</name>
    <name type="common">Parasitic nematode worm</name>
    <dbReference type="NCBI Taxonomy" id="54126"/>
    <lineage>
        <taxon>Eukaryota</taxon>
        <taxon>Metazoa</taxon>
        <taxon>Ecdysozoa</taxon>
        <taxon>Nematoda</taxon>
        <taxon>Chromadorea</taxon>
        <taxon>Rhabditida</taxon>
        <taxon>Rhabditina</taxon>
        <taxon>Diplogasteromorpha</taxon>
        <taxon>Diplogasteroidea</taxon>
        <taxon>Neodiplogasteridae</taxon>
        <taxon>Pristionchus</taxon>
    </lineage>
</organism>
<dbReference type="InterPro" id="IPR051892">
    <property type="entry name" value="LBX_TF"/>
</dbReference>
<dbReference type="PANTHER" id="PTHR24336">
    <property type="entry name" value="TRANSCRIPTION FACTOR LBX"/>
    <property type="match status" value="1"/>
</dbReference>
<feature type="compositionally biased region" description="Acidic residues" evidence="4">
    <location>
        <begin position="648"/>
        <end position="659"/>
    </location>
</feature>
<keyword evidence="3" id="KW-0539">Nucleus</keyword>
<proteinExistence type="predicted"/>
<evidence type="ECO:0000256" key="4">
    <source>
        <dbReference type="SAM" id="MobiDB-lite"/>
    </source>
</evidence>
<keyword evidence="6" id="KW-1185">Reference proteome</keyword>
<dbReference type="GO" id="GO:0000981">
    <property type="term" value="F:DNA-binding transcription factor activity, RNA polymerase II-specific"/>
    <property type="evidence" value="ECO:0000318"/>
    <property type="project" value="GO_Central"/>
</dbReference>
<evidence type="ECO:0000313" key="6">
    <source>
        <dbReference type="Proteomes" id="UP000005239"/>
    </source>
</evidence>
<reference evidence="5" key="2">
    <citation type="submission" date="2022-06" db="UniProtKB">
        <authorList>
            <consortium name="EnsemblMetazoa"/>
        </authorList>
    </citation>
    <scope>IDENTIFICATION</scope>
    <source>
        <strain evidence="5">PS312</strain>
    </source>
</reference>
<gene>
    <name evidence="5" type="primary">WBGene00272005</name>
</gene>
<name>A0A2A6BKF7_PRIPA</name>
<dbReference type="Proteomes" id="UP000005239">
    <property type="component" value="Unassembled WGS sequence"/>
</dbReference>
<evidence type="ECO:0000256" key="2">
    <source>
        <dbReference type="ARBA" id="ARBA00023155"/>
    </source>
</evidence>
<reference evidence="6" key="1">
    <citation type="journal article" date="2008" name="Nat. Genet.">
        <title>The Pristionchus pacificus genome provides a unique perspective on nematode lifestyle and parasitism.</title>
        <authorList>
            <person name="Dieterich C."/>
            <person name="Clifton S.W."/>
            <person name="Schuster L.N."/>
            <person name="Chinwalla A."/>
            <person name="Delehaunty K."/>
            <person name="Dinkelacker I."/>
            <person name="Fulton L."/>
            <person name="Fulton R."/>
            <person name="Godfrey J."/>
            <person name="Minx P."/>
            <person name="Mitreva M."/>
            <person name="Roeseler W."/>
            <person name="Tian H."/>
            <person name="Witte H."/>
            <person name="Yang S.P."/>
            <person name="Wilson R.K."/>
            <person name="Sommer R.J."/>
        </authorList>
    </citation>
    <scope>NUCLEOTIDE SEQUENCE [LARGE SCALE GENOMIC DNA]</scope>
    <source>
        <strain evidence="6">PS312</strain>
    </source>
</reference>
<evidence type="ECO:0000256" key="3">
    <source>
        <dbReference type="ARBA" id="ARBA00023242"/>
    </source>
</evidence>
<dbReference type="GO" id="GO:1990837">
    <property type="term" value="F:sequence-specific double-stranded DNA binding"/>
    <property type="evidence" value="ECO:0000318"/>
    <property type="project" value="GO_Central"/>
</dbReference>
<evidence type="ECO:0000313" key="5">
    <source>
        <dbReference type="EnsemblMetazoa" id="PPA33636.1"/>
    </source>
</evidence>
<dbReference type="GO" id="GO:0005634">
    <property type="term" value="C:nucleus"/>
    <property type="evidence" value="ECO:0000318"/>
    <property type="project" value="GO_Central"/>
</dbReference>
<dbReference type="EnsemblMetazoa" id="PPA33636.1">
    <property type="protein sequence ID" value="PPA33636.1"/>
    <property type="gene ID" value="WBGene00272005"/>
</dbReference>
<protein>
    <submittedName>
        <fullName evidence="5">Uncharacterized protein</fullName>
    </submittedName>
</protein>